<dbReference type="Proteomes" id="UP001189429">
    <property type="component" value="Unassembled WGS sequence"/>
</dbReference>
<accession>A0ABN9VT58</accession>
<keyword evidence="2" id="KW-1185">Reference proteome</keyword>
<evidence type="ECO:0008006" key="3">
    <source>
        <dbReference type="Google" id="ProtNLM"/>
    </source>
</evidence>
<evidence type="ECO:0000313" key="2">
    <source>
        <dbReference type="Proteomes" id="UP001189429"/>
    </source>
</evidence>
<proteinExistence type="predicted"/>
<dbReference type="InterPro" id="IPR027417">
    <property type="entry name" value="P-loop_NTPase"/>
</dbReference>
<organism evidence="1 2">
    <name type="scientific">Prorocentrum cordatum</name>
    <dbReference type="NCBI Taxonomy" id="2364126"/>
    <lineage>
        <taxon>Eukaryota</taxon>
        <taxon>Sar</taxon>
        <taxon>Alveolata</taxon>
        <taxon>Dinophyceae</taxon>
        <taxon>Prorocentrales</taxon>
        <taxon>Prorocentraceae</taxon>
        <taxon>Prorocentrum</taxon>
    </lineage>
</organism>
<evidence type="ECO:0000313" key="1">
    <source>
        <dbReference type="EMBL" id="CAK0876693.1"/>
    </source>
</evidence>
<dbReference type="Gene3D" id="3.40.50.300">
    <property type="entry name" value="P-loop containing nucleotide triphosphate hydrolases"/>
    <property type="match status" value="1"/>
</dbReference>
<name>A0ABN9VT58_9DINO</name>
<comment type="caution">
    <text evidence="1">The sequence shown here is derived from an EMBL/GenBank/DDBJ whole genome shotgun (WGS) entry which is preliminary data.</text>
</comment>
<gene>
    <name evidence="1" type="ORF">PCOR1329_LOCUS60989</name>
</gene>
<dbReference type="EMBL" id="CAUYUJ010017660">
    <property type="protein sequence ID" value="CAK0876693.1"/>
    <property type="molecule type" value="Genomic_DNA"/>
</dbReference>
<protein>
    <recommendedName>
        <fullName evidence="3">RNA helicase</fullName>
    </recommendedName>
</protein>
<reference evidence="1" key="1">
    <citation type="submission" date="2023-10" db="EMBL/GenBank/DDBJ databases">
        <authorList>
            <person name="Chen Y."/>
            <person name="Shah S."/>
            <person name="Dougan E. K."/>
            <person name="Thang M."/>
            <person name="Chan C."/>
        </authorList>
    </citation>
    <scope>NUCLEOTIDE SEQUENCE [LARGE SCALE GENOMIC DNA]</scope>
</reference>
<sequence>MEVAGRKKVPVPFISRTPVVLSSGGQHCPASFMYTRDFEPGLTNIPGAGKDAVMLVFWKRVGDPRPDADGVRALLETEPALLAAGGSVALLLRPAHRVWNAVQSTLMLNSAPDDLWGVPMYTISYVLSFRTAEMASKDLGNDTSSLEEAQRFLRARAAATLDIRVTDPDDVREGRQLTAPAITDDELERCPGHVFQRHDLNDLNEAQTRVLQQSLKTLTLLVRGPRGTGKAKTIAVAFDLWLPCAPPDWAVGVFSGSNTRADMLKGVQRVGKSSPDSGFPLQAVRLAYPDEVTNQGARDLTVERFRATCSFDLYIEGGKKDNLPRPSPSAVARISGDENQLKPAVISDRAAAAGASLSVLKRFRDSLGADLERDVLPDWCYRVHPGILQRLSYSSREGKLVSGFANCSARKPAWAPMVSVHAVRAQRPEGPWQRWAQ</sequence>